<gene>
    <name evidence="2" type="ORF">EI167_11120</name>
</gene>
<dbReference type="RefSeq" id="WP_192541795.1">
    <property type="nucleotide sequence ID" value="NZ_JBQELX010000009.1"/>
</dbReference>
<evidence type="ECO:0000313" key="2">
    <source>
        <dbReference type="EMBL" id="MBE0457991.1"/>
    </source>
</evidence>
<keyword evidence="3" id="KW-1185">Reference proteome</keyword>
<evidence type="ECO:0000256" key="1">
    <source>
        <dbReference type="SAM" id="MobiDB-lite"/>
    </source>
</evidence>
<evidence type="ECO:0008006" key="4">
    <source>
        <dbReference type="Google" id="ProtNLM"/>
    </source>
</evidence>
<dbReference type="Proteomes" id="UP000707245">
    <property type="component" value="Unassembled WGS sequence"/>
</dbReference>
<protein>
    <recommendedName>
        <fullName evidence="4">Single-stranded DNA-binding protein</fullName>
    </recommendedName>
</protein>
<organism evidence="2 3">
    <name type="scientific">Pseudoalteromonas prydzensis</name>
    <dbReference type="NCBI Taxonomy" id="182141"/>
    <lineage>
        <taxon>Bacteria</taxon>
        <taxon>Pseudomonadati</taxon>
        <taxon>Pseudomonadota</taxon>
        <taxon>Gammaproteobacteria</taxon>
        <taxon>Alteromonadales</taxon>
        <taxon>Pseudoalteromonadaceae</taxon>
        <taxon>Pseudoalteromonas</taxon>
    </lineage>
</organism>
<feature type="region of interest" description="Disordered" evidence="1">
    <location>
        <begin position="101"/>
        <end position="121"/>
    </location>
</feature>
<evidence type="ECO:0000313" key="3">
    <source>
        <dbReference type="Proteomes" id="UP000707245"/>
    </source>
</evidence>
<sequence>MTKEYIRNCAWGYSCDQKWDKLTATHNFDIKFCEACQREVYRCETQEELAENITLNRCVNFSSDITNIIDTECVEDEAPQQYTGFPSQVAKANKYDSNKRGVFGSPDSMEPTIDFDDDIPF</sequence>
<reference evidence="2 3" key="1">
    <citation type="submission" date="2020-07" db="EMBL/GenBank/DDBJ databases">
        <title>Halophilic bacteria isolated from french cheeses.</title>
        <authorList>
            <person name="Kothe C.I."/>
            <person name="Farah-Kraiem B."/>
            <person name="Renault P."/>
            <person name="Dridi B."/>
        </authorList>
    </citation>
    <scope>NUCLEOTIDE SEQUENCE [LARGE SCALE GENOMIC DNA]</scope>
    <source>
        <strain evidence="2 3">FME14</strain>
    </source>
</reference>
<accession>A0ABR9FMD1</accession>
<dbReference type="EMBL" id="RRZA01000030">
    <property type="protein sequence ID" value="MBE0457991.1"/>
    <property type="molecule type" value="Genomic_DNA"/>
</dbReference>
<comment type="caution">
    <text evidence="2">The sequence shown here is derived from an EMBL/GenBank/DDBJ whole genome shotgun (WGS) entry which is preliminary data.</text>
</comment>
<proteinExistence type="predicted"/>
<name>A0ABR9FMD1_9GAMM</name>